<dbReference type="InterPro" id="IPR057326">
    <property type="entry name" value="KR_dom"/>
</dbReference>
<dbReference type="EMBL" id="JAOVZR010000001">
    <property type="protein sequence ID" value="MCY0149609.1"/>
    <property type="molecule type" value="Genomic_DNA"/>
</dbReference>
<name>A0ABT3ZCZ4_9HYPH</name>
<gene>
    <name evidence="4" type="ORF">OEG84_18325</name>
</gene>
<reference evidence="4" key="1">
    <citation type="submission" date="2022-10" db="EMBL/GenBank/DDBJ databases">
        <title>Hoeflea sp. G2-23, isolated from marine algae.</title>
        <authorList>
            <person name="Kristyanto S."/>
            <person name="Kim J.M."/>
            <person name="Jeon C.O."/>
        </authorList>
    </citation>
    <scope>NUCLEOTIDE SEQUENCE</scope>
    <source>
        <strain evidence="4">G2-23</strain>
    </source>
</reference>
<sequence>MTNLEGKKAIVTGASSGIGNATARYLSEQGVELAIIGRSEKKLAALAGELPAKATAIAGDMADPASIAKASELAWAQLGSVDVLVHAAGVLTPASIEDMTVERWREQIDVNLSGSFYMMRESGLRMKQQGHGSIVSIGSDLSFKGAPMYSHYCAAKSGVVGLTRAFALELAPTVRVNCVCPGPIDTPMMESEFEWFGGSQQTRDEIIGKIPLKRMGAPEEIAAFISFVAFQASFSTGNILSTDGGTTI</sequence>
<dbReference type="PRINTS" id="PR00080">
    <property type="entry name" value="SDRFAMILY"/>
</dbReference>
<evidence type="ECO:0000313" key="4">
    <source>
        <dbReference type="EMBL" id="MCY0149609.1"/>
    </source>
</evidence>
<evidence type="ECO:0000259" key="3">
    <source>
        <dbReference type="SMART" id="SM00822"/>
    </source>
</evidence>
<dbReference type="InterPro" id="IPR002347">
    <property type="entry name" value="SDR_fam"/>
</dbReference>
<keyword evidence="5" id="KW-1185">Reference proteome</keyword>
<dbReference type="SUPFAM" id="SSF51735">
    <property type="entry name" value="NAD(P)-binding Rossmann-fold domains"/>
    <property type="match status" value="1"/>
</dbReference>
<dbReference type="SMART" id="SM00822">
    <property type="entry name" value="PKS_KR"/>
    <property type="match status" value="1"/>
</dbReference>
<dbReference type="PANTHER" id="PTHR42760">
    <property type="entry name" value="SHORT-CHAIN DEHYDROGENASES/REDUCTASES FAMILY MEMBER"/>
    <property type="match status" value="1"/>
</dbReference>
<dbReference type="Pfam" id="PF13561">
    <property type="entry name" value="adh_short_C2"/>
    <property type="match status" value="1"/>
</dbReference>
<dbReference type="InterPro" id="IPR020904">
    <property type="entry name" value="Sc_DH/Rdtase_CS"/>
</dbReference>
<dbReference type="CDD" id="cd05233">
    <property type="entry name" value="SDR_c"/>
    <property type="match status" value="1"/>
</dbReference>
<dbReference type="RefSeq" id="WP_267655062.1">
    <property type="nucleotide sequence ID" value="NZ_JAOVZR010000001.1"/>
</dbReference>
<comment type="similarity">
    <text evidence="1">Belongs to the short-chain dehydrogenases/reductases (SDR) family.</text>
</comment>
<feature type="domain" description="Ketoreductase" evidence="3">
    <location>
        <begin position="7"/>
        <end position="187"/>
    </location>
</feature>
<proteinExistence type="inferred from homology"/>
<accession>A0ABT3ZCZ4</accession>
<dbReference type="PRINTS" id="PR00081">
    <property type="entry name" value="GDHRDH"/>
</dbReference>
<dbReference type="PANTHER" id="PTHR42760:SF133">
    <property type="entry name" value="3-OXOACYL-[ACYL-CARRIER-PROTEIN] REDUCTASE"/>
    <property type="match status" value="1"/>
</dbReference>
<evidence type="ECO:0000313" key="5">
    <source>
        <dbReference type="Proteomes" id="UP001073227"/>
    </source>
</evidence>
<dbReference type="Gene3D" id="3.40.50.720">
    <property type="entry name" value="NAD(P)-binding Rossmann-like Domain"/>
    <property type="match status" value="1"/>
</dbReference>
<evidence type="ECO:0000256" key="1">
    <source>
        <dbReference type="ARBA" id="ARBA00006484"/>
    </source>
</evidence>
<keyword evidence="2" id="KW-0560">Oxidoreductase</keyword>
<organism evidence="4 5">
    <name type="scientific">Hoeflea algicola</name>
    <dbReference type="NCBI Taxonomy" id="2983763"/>
    <lineage>
        <taxon>Bacteria</taxon>
        <taxon>Pseudomonadati</taxon>
        <taxon>Pseudomonadota</taxon>
        <taxon>Alphaproteobacteria</taxon>
        <taxon>Hyphomicrobiales</taxon>
        <taxon>Rhizobiaceae</taxon>
        <taxon>Hoeflea</taxon>
    </lineage>
</organism>
<dbReference type="InterPro" id="IPR036291">
    <property type="entry name" value="NAD(P)-bd_dom_sf"/>
</dbReference>
<comment type="caution">
    <text evidence="4">The sequence shown here is derived from an EMBL/GenBank/DDBJ whole genome shotgun (WGS) entry which is preliminary data.</text>
</comment>
<dbReference type="Proteomes" id="UP001073227">
    <property type="component" value="Unassembled WGS sequence"/>
</dbReference>
<dbReference type="PROSITE" id="PS00061">
    <property type="entry name" value="ADH_SHORT"/>
    <property type="match status" value="1"/>
</dbReference>
<evidence type="ECO:0000256" key="2">
    <source>
        <dbReference type="ARBA" id="ARBA00023002"/>
    </source>
</evidence>
<protein>
    <submittedName>
        <fullName evidence="4">SDR family oxidoreductase</fullName>
    </submittedName>
</protein>